<dbReference type="InParanoid" id="B0DW62"/>
<feature type="transmembrane region" description="Helical" evidence="1">
    <location>
        <begin position="43"/>
        <end position="65"/>
    </location>
</feature>
<dbReference type="HOGENOM" id="CLU_026866_0_0_1"/>
<evidence type="ECO:0000313" key="3">
    <source>
        <dbReference type="Proteomes" id="UP000001194"/>
    </source>
</evidence>
<dbReference type="GeneID" id="6083865"/>
<protein>
    <submittedName>
        <fullName evidence="2">Predicted protein</fullName>
    </submittedName>
</protein>
<gene>
    <name evidence="2" type="ORF">LACBIDRAFT_333519</name>
</gene>
<dbReference type="OrthoDB" id="3208378at2759"/>
<reference evidence="2 3" key="1">
    <citation type="journal article" date="2008" name="Nature">
        <title>The genome of Laccaria bicolor provides insights into mycorrhizal symbiosis.</title>
        <authorList>
            <person name="Martin F."/>
            <person name="Aerts A."/>
            <person name="Ahren D."/>
            <person name="Brun A."/>
            <person name="Danchin E.G.J."/>
            <person name="Duchaussoy F."/>
            <person name="Gibon J."/>
            <person name="Kohler A."/>
            <person name="Lindquist E."/>
            <person name="Pereda V."/>
            <person name="Salamov A."/>
            <person name="Shapiro H.J."/>
            <person name="Wuyts J."/>
            <person name="Blaudez D."/>
            <person name="Buee M."/>
            <person name="Brokstein P."/>
            <person name="Canbaeck B."/>
            <person name="Cohen D."/>
            <person name="Courty P.E."/>
            <person name="Coutinho P.M."/>
            <person name="Delaruelle C."/>
            <person name="Detter J.C."/>
            <person name="Deveau A."/>
            <person name="DiFazio S."/>
            <person name="Duplessis S."/>
            <person name="Fraissinet-Tachet L."/>
            <person name="Lucic E."/>
            <person name="Frey-Klett P."/>
            <person name="Fourrey C."/>
            <person name="Feussner I."/>
            <person name="Gay G."/>
            <person name="Grimwood J."/>
            <person name="Hoegger P.J."/>
            <person name="Jain P."/>
            <person name="Kilaru S."/>
            <person name="Labbe J."/>
            <person name="Lin Y.C."/>
            <person name="Legue V."/>
            <person name="Le Tacon F."/>
            <person name="Marmeisse R."/>
            <person name="Melayah D."/>
            <person name="Montanini B."/>
            <person name="Muratet M."/>
            <person name="Nehls U."/>
            <person name="Niculita-Hirzel H."/>
            <person name="Oudot-Le Secq M.P."/>
            <person name="Peter M."/>
            <person name="Quesneville H."/>
            <person name="Rajashekar B."/>
            <person name="Reich M."/>
            <person name="Rouhier N."/>
            <person name="Schmutz J."/>
            <person name="Yin T."/>
            <person name="Chalot M."/>
            <person name="Henrissat B."/>
            <person name="Kuees U."/>
            <person name="Lucas S."/>
            <person name="Van de Peer Y."/>
            <person name="Podila G.K."/>
            <person name="Polle A."/>
            <person name="Pukkila P.J."/>
            <person name="Richardson P.M."/>
            <person name="Rouze P."/>
            <person name="Sanders I.R."/>
            <person name="Stajich J.E."/>
            <person name="Tunlid A."/>
            <person name="Tuskan G."/>
            <person name="Grigoriev I.V."/>
        </authorList>
    </citation>
    <scope>NUCLEOTIDE SEQUENCE [LARGE SCALE GENOMIC DNA]</scope>
    <source>
        <strain evidence="3">S238N-H82 / ATCC MYA-4686</strain>
    </source>
</reference>
<evidence type="ECO:0000313" key="2">
    <source>
        <dbReference type="EMBL" id="EDR01176.1"/>
    </source>
</evidence>
<dbReference type="AlphaFoldDB" id="B0DW62"/>
<feature type="transmembrane region" description="Helical" evidence="1">
    <location>
        <begin position="161"/>
        <end position="186"/>
    </location>
</feature>
<accession>B0DW62</accession>
<keyword evidence="1" id="KW-0812">Transmembrane</keyword>
<sequence length="636" mass="70311">MNDEHNPQSYVNTNYLPIEMDIEFRTGPPPPTKTSTWRVKLSMYWPFAAHLALIAFVSLACLRYLDGHDFNINSRLPRYREVDGSLAYVTSYAPLQSDITTAVSLAASVTRVAGGWWATGYIWHCIFVAMEQGGISAKGLLQVISNRPPSPCHFTQKSNLVIIYITLLTTFTIDYFSAALTGSFIWEAADAQIPGRIPRAISNGTADYVGAPYLGDSWKSPVLSMASASASIAWMVQSEFILNIMQPSITFRCVIQKAQYISTNSTLAEVMMPYFAVDAFEWVQDPHQVLTDTQISLLNQTAVGRRTTNTYIGTSGPAHIRNTTLRHRDLFPPPPNLPHSTIQVCPQNYMIDPGVQINLFGSMNSSVAILPCFGIANVSYRAGVFSGRNCKIISSNVMEAQPPFTLIGNPFTSGALGLTPALVTNLVLSMYAIPLNYGTHRDLAIELTSRAYQAAWAASSDLAPIVFDTTAVQIALPTLRAKIIRWRVYLWVALHLWVLALGLLFVYIQSHCDHPWVEDPTMAVFWLDMRAVLTKSDGQLVLDPWQPGTVICEDGVLILEQNKPSQHSVQVKRSSGSRQCRYLDSIPLRRRTPPSSSTILRKEGIESVETLIGTSVPTSLQTISLDSTRTPENSAE</sequence>
<dbReference type="RefSeq" id="XP_001888218.1">
    <property type="nucleotide sequence ID" value="XM_001888183.1"/>
</dbReference>
<dbReference type="Proteomes" id="UP000001194">
    <property type="component" value="Unassembled WGS sequence"/>
</dbReference>
<dbReference type="KEGG" id="lbc:LACBIDRAFT_333519"/>
<keyword evidence="1" id="KW-0472">Membrane</keyword>
<proteinExistence type="predicted"/>
<organism evidence="3">
    <name type="scientific">Laccaria bicolor (strain S238N-H82 / ATCC MYA-4686)</name>
    <name type="common">Bicoloured deceiver</name>
    <name type="synonym">Laccaria laccata var. bicolor</name>
    <dbReference type="NCBI Taxonomy" id="486041"/>
    <lineage>
        <taxon>Eukaryota</taxon>
        <taxon>Fungi</taxon>
        <taxon>Dikarya</taxon>
        <taxon>Basidiomycota</taxon>
        <taxon>Agaricomycotina</taxon>
        <taxon>Agaricomycetes</taxon>
        <taxon>Agaricomycetidae</taxon>
        <taxon>Agaricales</taxon>
        <taxon>Agaricineae</taxon>
        <taxon>Hydnangiaceae</taxon>
        <taxon>Laccaria</taxon>
    </lineage>
</organism>
<keyword evidence="1" id="KW-1133">Transmembrane helix</keyword>
<dbReference type="STRING" id="486041.B0DW62"/>
<evidence type="ECO:0000256" key="1">
    <source>
        <dbReference type="SAM" id="Phobius"/>
    </source>
</evidence>
<dbReference type="EMBL" id="DS547142">
    <property type="protein sequence ID" value="EDR01176.1"/>
    <property type="molecule type" value="Genomic_DNA"/>
</dbReference>
<keyword evidence="3" id="KW-1185">Reference proteome</keyword>
<name>B0DW62_LACBS</name>
<feature type="transmembrane region" description="Helical" evidence="1">
    <location>
        <begin position="488"/>
        <end position="508"/>
    </location>
</feature>